<dbReference type="EMBL" id="PGWZ01000579">
    <property type="protein sequence ID" value="PPJ69639.1"/>
    <property type="molecule type" value="Genomic_DNA"/>
</dbReference>
<dbReference type="Proteomes" id="UP000238775">
    <property type="component" value="Unassembled WGS sequence"/>
</dbReference>
<accession>A0A7Z1SAI4</accession>
<proteinExistence type="predicted"/>
<evidence type="ECO:0000313" key="2">
    <source>
        <dbReference type="Proteomes" id="UP000238775"/>
    </source>
</evidence>
<protein>
    <submittedName>
        <fullName evidence="1">Bacteriocin-associated protein</fullName>
    </submittedName>
</protein>
<feature type="non-terminal residue" evidence="1">
    <location>
        <position position="58"/>
    </location>
</feature>
<dbReference type="AlphaFoldDB" id="A0A7Z1SAI4"/>
<evidence type="ECO:0000313" key="1">
    <source>
        <dbReference type="EMBL" id="PPJ69639.1"/>
    </source>
</evidence>
<reference evidence="1 2" key="1">
    <citation type="submission" date="2017-11" db="EMBL/GenBank/DDBJ databases">
        <authorList>
            <person name="Founou R.C."/>
            <person name="Founou L."/>
            <person name="Allam M."/>
            <person name="Ismail A."/>
            <person name="Essack S.Y."/>
        </authorList>
    </citation>
    <scope>NUCLEOTIDE SEQUENCE [LARGE SCALE GENOMIC DNA]</scope>
    <source>
        <strain evidence="1 2">G703N2B1</strain>
    </source>
</reference>
<sequence length="58" mass="6707">MKKLLLFLLVSITLIFSLGIANSAKNLSFYQTIIKDHDHFVYNVPGKEKKHTRDAPQY</sequence>
<gene>
    <name evidence="1" type="ORF">CV021_15335</name>
</gene>
<organism evidence="1 2">
    <name type="scientific">Staphylococcus aureus</name>
    <dbReference type="NCBI Taxonomy" id="1280"/>
    <lineage>
        <taxon>Bacteria</taxon>
        <taxon>Bacillati</taxon>
        <taxon>Bacillota</taxon>
        <taxon>Bacilli</taxon>
        <taxon>Bacillales</taxon>
        <taxon>Staphylococcaceae</taxon>
        <taxon>Staphylococcus</taxon>
    </lineage>
</organism>
<comment type="caution">
    <text evidence="1">The sequence shown here is derived from an EMBL/GenBank/DDBJ whole genome shotgun (WGS) entry which is preliminary data.</text>
</comment>
<name>A0A7Z1SAI4_STAAU</name>